<reference evidence="2 3" key="1">
    <citation type="submission" date="2016-02" db="EMBL/GenBank/DDBJ databases">
        <authorList>
            <person name="Wen L."/>
            <person name="He K."/>
            <person name="Yang H."/>
        </authorList>
    </citation>
    <scope>NUCLEOTIDE SEQUENCE [LARGE SCALE GENOMIC DNA]</scope>
    <source>
        <strain evidence="2 3">DSM 22607</strain>
    </source>
</reference>
<evidence type="ECO:0000256" key="1">
    <source>
        <dbReference type="SAM" id="Phobius"/>
    </source>
</evidence>
<gene>
    <name evidence="2" type="ORF">HMPREF3293_01729</name>
</gene>
<dbReference type="KEGG" id="cmiu:B1H56_11385"/>
<comment type="caution">
    <text evidence="2">The sequence shown here is derived from an EMBL/GenBank/DDBJ whole genome shotgun (WGS) entry which is preliminary data.</text>
</comment>
<dbReference type="RefSeq" id="WP_066519880.1">
    <property type="nucleotide sequence ID" value="NZ_CABMOF010000002.1"/>
</dbReference>
<dbReference type="Proteomes" id="UP000070366">
    <property type="component" value="Unassembled WGS sequence"/>
</dbReference>
<evidence type="ECO:0000313" key="2">
    <source>
        <dbReference type="EMBL" id="KXK65515.1"/>
    </source>
</evidence>
<accession>A0A136Q4B0</accession>
<evidence type="ECO:0008006" key="4">
    <source>
        <dbReference type="Google" id="ProtNLM"/>
    </source>
</evidence>
<dbReference type="STRING" id="626937.HMPREF3293_01729"/>
<dbReference type="EMBL" id="LSZW01000061">
    <property type="protein sequence ID" value="KXK65515.1"/>
    <property type="molecule type" value="Genomic_DNA"/>
</dbReference>
<sequence>MDQKTFWREQTPQKTKSYIIWGVLGGAFLCLNALISMALYGALALIDVALVGGLTLGMYFKQSRVCALVLLALFVFSNGVSAYFIKLGVMEWILIVVFGYALVCGALGTFAFQKEWRAYRNKNALPPTQG</sequence>
<proteinExistence type="predicted"/>
<feature type="transmembrane region" description="Helical" evidence="1">
    <location>
        <begin position="41"/>
        <end position="60"/>
    </location>
</feature>
<keyword evidence="1" id="KW-0472">Membrane</keyword>
<feature type="transmembrane region" description="Helical" evidence="1">
    <location>
        <begin position="18"/>
        <end position="35"/>
    </location>
</feature>
<feature type="transmembrane region" description="Helical" evidence="1">
    <location>
        <begin position="67"/>
        <end position="86"/>
    </location>
</feature>
<keyword evidence="1" id="KW-0812">Transmembrane</keyword>
<protein>
    <recommendedName>
        <fullName evidence="4">Tat pathway signal sequence domain protein</fullName>
    </recommendedName>
</protein>
<organism evidence="2 3">
    <name type="scientific">Christensenella minuta</name>
    <dbReference type="NCBI Taxonomy" id="626937"/>
    <lineage>
        <taxon>Bacteria</taxon>
        <taxon>Bacillati</taxon>
        <taxon>Bacillota</taxon>
        <taxon>Clostridia</taxon>
        <taxon>Christensenellales</taxon>
        <taxon>Christensenellaceae</taxon>
        <taxon>Christensenella</taxon>
    </lineage>
</organism>
<evidence type="ECO:0000313" key="3">
    <source>
        <dbReference type="Proteomes" id="UP000070366"/>
    </source>
</evidence>
<dbReference type="AlphaFoldDB" id="A0A136Q4B0"/>
<keyword evidence="1" id="KW-1133">Transmembrane helix</keyword>
<keyword evidence="3" id="KW-1185">Reference proteome</keyword>
<dbReference type="OrthoDB" id="2085999at2"/>
<feature type="transmembrane region" description="Helical" evidence="1">
    <location>
        <begin position="92"/>
        <end position="112"/>
    </location>
</feature>
<name>A0A136Q4B0_9FIRM</name>